<reference evidence="2" key="1">
    <citation type="journal article" date="2012" name="Nat. Genet.">
        <title>Lifestyle transitions in plant pathogenic Colletotrichum fungi deciphered by genome and transcriptome analyses.</title>
        <authorList>
            <person name="O'Connell R.J."/>
            <person name="Thon M.R."/>
            <person name="Hacquard S."/>
            <person name="Amyotte S.G."/>
            <person name="Kleemann J."/>
            <person name="Torres M.F."/>
            <person name="Damm U."/>
            <person name="Buiate E.A."/>
            <person name="Epstein L."/>
            <person name="Alkan N."/>
            <person name="Altmueller J."/>
            <person name="Alvarado-Balderrama L."/>
            <person name="Bauser C.A."/>
            <person name="Becker C."/>
            <person name="Birren B.W."/>
            <person name="Chen Z."/>
            <person name="Choi J."/>
            <person name="Crouch J.A."/>
            <person name="Duvick J.P."/>
            <person name="Farman M.A."/>
            <person name="Gan P."/>
            <person name="Heiman D."/>
            <person name="Henrissat B."/>
            <person name="Howard R.J."/>
            <person name="Kabbage M."/>
            <person name="Koch C."/>
            <person name="Kracher B."/>
            <person name="Kubo Y."/>
            <person name="Law A.D."/>
            <person name="Lebrun M.-H."/>
            <person name="Lee Y.-H."/>
            <person name="Miyara I."/>
            <person name="Moore N."/>
            <person name="Neumann U."/>
            <person name="Nordstroem K."/>
            <person name="Panaccione D.G."/>
            <person name="Panstruga R."/>
            <person name="Place M."/>
            <person name="Proctor R.H."/>
            <person name="Prusky D."/>
            <person name="Rech G."/>
            <person name="Reinhardt R."/>
            <person name="Rollins J.A."/>
            <person name="Rounsley S."/>
            <person name="Schardl C.L."/>
            <person name="Schwartz D.C."/>
            <person name="Shenoy N."/>
            <person name="Shirasu K."/>
            <person name="Sikhakolli U.R."/>
            <person name="Stueber K."/>
            <person name="Sukno S.A."/>
            <person name="Sweigard J.A."/>
            <person name="Takano Y."/>
            <person name="Takahara H."/>
            <person name="Trail F."/>
            <person name="van der Does H.C."/>
            <person name="Voll L.M."/>
            <person name="Will I."/>
            <person name="Young S."/>
            <person name="Zeng Q."/>
            <person name="Zhang J."/>
            <person name="Zhou S."/>
            <person name="Dickman M.B."/>
            <person name="Schulze-Lefert P."/>
            <person name="Ver Loren van Themaat E."/>
            <person name="Ma L.-J."/>
            <person name="Vaillancourt L.J."/>
        </authorList>
    </citation>
    <scope>NUCLEOTIDE SEQUENCE [LARGE SCALE GENOMIC DNA]</scope>
    <source>
        <strain evidence="2">IMI 349063</strain>
    </source>
</reference>
<evidence type="ECO:0000313" key="2">
    <source>
        <dbReference type="Proteomes" id="UP000007174"/>
    </source>
</evidence>
<gene>
    <name evidence="1" type="ORF">CH063_08998</name>
</gene>
<dbReference type="HOGENOM" id="CLU_1975733_0_0_1"/>
<evidence type="ECO:0000313" key="1">
    <source>
        <dbReference type="EMBL" id="CCF37734.1"/>
    </source>
</evidence>
<accession>H1VBY1</accession>
<dbReference type="AlphaFoldDB" id="H1VBY1"/>
<organism evidence="1 2">
    <name type="scientific">Colletotrichum higginsianum (strain IMI 349063)</name>
    <name type="common">Crucifer anthracnose fungus</name>
    <dbReference type="NCBI Taxonomy" id="759273"/>
    <lineage>
        <taxon>Eukaryota</taxon>
        <taxon>Fungi</taxon>
        <taxon>Dikarya</taxon>
        <taxon>Ascomycota</taxon>
        <taxon>Pezizomycotina</taxon>
        <taxon>Sordariomycetes</taxon>
        <taxon>Hypocreomycetidae</taxon>
        <taxon>Glomerellales</taxon>
        <taxon>Glomerellaceae</taxon>
        <taxon>Colletotrichum</taxon>
        <taxon>Colletotrichum destructivum species complex</taxon>
    </lineage>
</organism>
<dbReference type="Proteomes" id="UP000007174">
    <property type="component" value="Unassembled WGS sequence"/>
</dbReference>
<sequence>LTSLHVTHHSSLARLHEEIVCFRRNEPRKIRRSTFSETILRLPHTNPSSRLLRTLARKVFVRHSRTPSLVEYRSAGKQSLLFLRVSPLSLHTFDFRVFRQKVRFIVREFSKRLRHLPLNEFSAVHQE</sequence>
<name>H1VBY1_COLHI</name>
<protein>
    <submittedName>
        <fullName evidence="1">Uncharacterized protein</fullName>
    </submittedName>
</protein>
<dbReference type="EMBL" id="CACQ02002607">
    <property type="protein sequence ID" value="CCF37734.1"/>
    <property type="molecule type" value="Genomic_DNA"/>
</dbReference>
<proteinExistence type="predicted"/>
<feature type="non-terminal residue" evidence="1">
    <location>
        <position position="1"/>
    </location>
</feature>